<keyword evidence="4" id="KW-1133">Transmembrane helix</keyword>
<keyword evidence="6" id="KW-1185">Reference proteome</keyword>
<dbReference type="GO" id="GO:0016042">
    <property type="term" value="P:lipid catabolic process"/>
    <property type="evidence" value="ECO:0007669"/>
    <property type="project" value="UniProtKB-KW"/>
</dbReference>
<dbReference type="GO" id="GO:0003847">
    <property type="term" value="F:1-alkyl-2-acetylglycerophosphocholine esterase activity"/>
    <property type="evidence" value="ECO:0007669"/>
    <property type="project" value="TreeGrafter"/>
</dbReference>
<dbReference type="PANTHER" id="PTHR10272">
    <property type="entry name" value="PLATELET-ACTIVATING FACTOR ACETYLHYDROLASE"/>
    <property type="match status" value="1"/>
</dbReference>
<keyword evidence="3" id="KW-0443">Lipid metabolism</keyword>
<feature type="transmembrane region" description="Helical" evidence="4">
    <location>
        <begin position="34"/>
        <end position="51"/>
    </location>
</feature>
<feature type="transmembrane region" description="Helical" evidence="4">
    <location>
        <begin position="96"/>
        <end position="113"/>
    </location>
</feature>
<organism evidence="5 6">
    <name type="scientific">Paenibacillus albiflavus</name>
    <dbReference type="NCBI Taxonomy" id="2545760"/>
    <lineage>
        <taxon>Bacteria</taxon>
        <taxon>Bacillati</taxon>
        <taxon>Bacillota</taxon>
        <taxon>Bacilli</taxon>
        <taxon>Bacillales</taxon>
        <taxon>Paenibacillaceae</taxon>
        <taxon>Paenibacillus</taxon>
    </lineage>
</organism>
<keyword evidence="2" id="KW-0442">Lipid degradation</keyword>
<evidence type="ECO:0000256" key="1">
    <source>
        <dbReference type="ARBA" id="ARBA00022801"/>
    </source>
</evidence>
<evidence type="ECO:0000256" key="2">
    <source>
        <dbReference type="ARBA" id="ARBA00022963"/>
    </source>
</evidence>
<evidence type="ECO:0000313" key="5">
    <source>
        <dbReference type="EMBL" id="TCZ78220.1"/>
    </source>
</evidence>
<comment type="caution">
    <text evidence="5">The sequence shown here is derived from an EMBL/GenBank/DDBJ whole genome shotgun (WGS) entry which is preliminary data.</text>
</comment>
<keyword evidence="4" id="KW-0812">Transmembrane</keyword>
<evidence type="ECO:0000256" key="4">
    <source>
        <dbReference type="SAM" id="Phobius"/>
    </source>
</evidence>
<dbReference type="Pfam" id="PF03403">
    <property type="entry name" value="PAF-AH_p_II"/>
    <property type="match status" value="1"/>
</dbReference>
<evidence type="ECO:0000313" key="6">
    <source>
        <dbReference type="Proteomes" id="UP000295418"/>
    </source>
</evidence>
<feature type="transmembrane region" description="Helical" evidence="4">
    <location>
        <begin position="6"/>
        <end position="22"/>
    </location>
</feature>
<proteinExistence type="predicted"/>
<reference evidence="5 6" key="1">
    <citation type="submission" date="2019-03" db="EMBL/GenBank/DDBJ databases">
        <authorList>
            <person name="Kim M.K.M."/>
        </authorList>
    </citation>
    <scope>NUCLEOTIDE SEQUENCE [LARGE SCALE GENOMIC DNA]</scope>
    <source>
        <strain evidence="5 6">18JY21-1</strain>
    </source>
</reference>
<accession>A0A4R4EGE9</accession>
<dbReference type="SUPFAM" id="SSF53474">
    <property type="entry name" value="alpha/beta-Hydrolases"/>
    <property type="match status" value="1"/>
</dbReference>
<gene>
    <name evidence="5" type="ORF">E0485_08845</name>
</gene>
<dbReference type="Gene3D" id="3.40.50.1820">
    <property type="entry name" value="alpha/beta hydrolase"/>
    <property type="match status" value="1"/>
</dbReference>
<dbReference type="AlphaFoldDB" id="A0A4R4EGE9"/>
<dbReference type="EMBL" id="SKFG01000006">
    <property type="protein sequence ID" value="TCZ78220.1"/>
    <property type="molecule type" value="Genomic_DNA"/>
</dbReference>
<sequence length="446" mass="50520">MGMFIFFITLILEIALVIYCVVTKQYHRQLRNWVRVSTWIAFILLTLTSVIVWSLRWVLLGVLLTILAVIATISLIRRNQATPATYKVSRIVRNAIMMIIGLTIALAPAVVFPQHKAPKVTGKYEVETATFTYVDENRIEEFTDTGKNRFVNVEFWYPQDAKETYPLLVFSHGAYGIKSSNTSTYTELASHGYVVVSIDHPYHSFYTVSDDGTRTMISSEYMREFNDSNKDGIYTVEELYALFQKWMKLRKDDMNFVIDTILRKTKTDNNPIYQHINTDKIGVFGHSMGGSASVSLGKERKDISAVVNIDAPFFSELVYDPQLHDLAASGEAYTTPLLNIYSDDVWVQLGKNSSYAANNACDKNCKEAYTVYFEGAKHLSLTDLPLFSPMLANFLQRGKANIDPYDCIETENTLILQFFDDKLKGMGSFADTADVSSTRIIHSPIN</sequence>
<keyword evidence="4" id="KW-0472">Membrane</keyword>
<dbReference type="Proteomes" id="UP000295418">
    <property type="component" value="Unassembled WGS sequence"/>
</dbReference>
<keyword evidence="1 5" id="KW-0378">Hydrolase</keyword>
<name>A0A4R4EGE9_9BACL</name>
<dbReference type="PANTHER" id="PTHR10272:SF0">
    <property type="entry name" value="PLATELET-ACTIVATING FACTOR ACETYLHYDROLASE"/>
    <property type="match status" value="1"/>
</dbReference>
<protein>
    <submittedName>
        <fullName evidence="5">Alpha/beta hydrolase</fullName>
    </submittedName>
</protein>
<evidence type="ECO:0000256" key="3">
    <source>
        <dbReference type="ARBA" id="ARBA00023098"/>
    </source>
</evidence>
<feature type="transmembrane region" description="Helical" evidence="4">
    <location>
        <begin position="57"/>
        <end position="76"/>
    </location>
</feature>
<dbReference type="RefSeq" id="WP_132417657.1">
    <property type="nucleotide sequence ID" value="NZ_SKFG01000006.1"/>
</dbReference>
<dbReference type="InterPro" id="IPR029058">
    <property type="entry name" value="AB_hydrolase_fold"/>
</dbReference>
<dbReference type="OrthoDB" id="9814760at2"/>